<dbReference type="RefSeq" id="WP_038352338.1">
    <property type="nucleotide sequence ID" value="NZ_CP019962.1"/>
</dbReference>
<evidence type="ECO:0000256" key="1">
    <source>
        <dbReference type="SAM" id="Phobius"/>
    </source>
</evidence>
<dbReference type="Proteomes" id="UP000192391">
    <property type="component" value="Chromosome"/>
</dbReference>
<evidence type="ECO:0008006" key="6">
    <source>
        <dbReference type="Google" id="ProtNLM"/>
    </source>
</evidence>
<dbReference type="SUPFAM" id="SSF53955">
    <property type="entry name" value="Lysozyme-like"/>
    <property type="match status" value="1"/>
</dbReference>
<dbReference type="Pfam" id="PF01551">
    <property type="entry name" value="Peptidase_M23"/>
    <property type="match status" value="1"/>
</dbReference>
<dbReference type="GO" id="GO:0004222">
    <property type="term" value="F:metalloendopeptidase activity"/>
    <property type="evidence" value="ECO:0007669"/>
    <property type="project" value="TreeGrafter"/>
</dbReference>
<evidence type="ECO:0000259" key="3">
    <source>
        <dbReference type="Pfam" id="PF01551"/>
    </source>
</evidence>
<evidence type="ECO:0000259" key="2">
    <source>
        <dbReference type="Pfam" id="PF01464"/>
    </source>
</evidence>
<dbReference type="PANTHER" id="PTHR21666">
    <property type="entry name" value="PEPTIDASE-RELATED"/>
    <property type="match status" value="1"/>
</dbReference>
<accession>A0AAC9QWK9</accession>
<gene>
    <name evidence="4" type="ORF">B2M23_16555</name>
</gene>
<feature type="transmembrane region" description="Helical" evidence="1">
    <location>
        <begin position="20"/>
        <end position="38"/>
    </location>
</feature>
<dbReference type="SUPFAM" id="SSF51261">
    <property type="entry name" value="Duplicated hybrid motif"/>
    <property type="match status" value="1"/>
</dbReference>
<keyword evidence="1" id="KW-1133">Transmembrane helix</keyword>
<dbReference type="InterPro" id="IPR016047">
    <property type="entry name" value="M23ase_b-sheet_dom"/>
</dbReference>
<dbReference type="Pfam" id="PF01464">
    <property type="entry name" value="SLT"/>
    <property type="match status" value="1"/>
</dbReference>
<sequence length="355" mass="37881">MSIAIKAALALLKNRRTREVIIELLVGFILFVGFVSMLTPKNSGTGGGVYGYPCSTEYGISDGTAGLDPETYAVIDPYVFHSGWGQRNCEYHGMEFHDGIDLSCPLGSELYAVCDGTVTLAGYTGGYQYAVGILAGDGSGYWFFYAHMNSQSSITVKAGDHVTKGQIVGYSGDGLGNYAAHLHFGCHKTDAGNTAYRDIFDTSENVTVNPWPLINPANNGTSGDIESWRQTVVKALAANGLSTDNEMVEKVLRQIETESGGNPLAVQGISDVNSGAPIPFNNGICPWCPNSAGDSCGNTNIGHGLMQTIPETFNGHKHDGHDNIFDGYDNLLAALHYAKNRYGNNLNGLGEGHGY</sequence>
<dbReference type="Gene3D" id="2.70.70.10">
    <property type="entry name" value="Glucose Permease (Domain IIA)"/>
    <property type="match status" value="1"/>
</dbReference>
<dbReference type="KEGG" id="elim:B2M23_16555"/>
<feature type="domain" description="M23ase beta-sheet core" evidence="3">
    <location>
        <begin position="96"/>
        <end position="189"/>
    </location>
</feature>
<protein>
    <recommendedName>
        <fullName evidence="6">Lysostaphin</fullName>
    </recommendedName>
</protein>
<dbReference type="InterPro" id="IPR023346">
    <property type="entry name" value="Lysozyme-like_dom_sf"/>
</dbReference>
<name>A0AAC9QWK9_EUBLI</name>
<organism evidence="4 5">
    <name type="scientific">Eubacterium limosum</name>
    <dbReference type="NCBI Taxonomy" id="1736"/>
    <lineage>
        <taxon>Bacteria</taxon>
        <taxon>Bacillati</taxon>
        <taxon>Bacillota</taxon>
        <taxon>Clostridia</taxon>
        <taxon>Eubacteriales</taxon>
        <taxon>Eubacteriaceae</taxon>
        <taxon>Eubacterium</taxon>
    </lineage>
</organism>
<dbReference type="PANTHER" id="PTHR21666:SF270">
    <property type="entry name" value="MUREIN HYDROLASE ACTIVATOR ENVC"/>
    <property type="match status" value="1"/>
</dbReference>
<dbReference type="EMBL" id="CP019962">
    <property type="protein sequence ID" value="ARD67044.1"/>
    <property type="molecule type" value="Genomic_DNA"/>
</dbReference>
<dbReference type="Gene3D" id="1.10.530.10">
    <property type="match status" value="1"/>
</dbReference>
<dbReference type="InterPro" id="IPR008258">
    <property type="entry name" value="Transglycosylase_SLT_dom_1"/>
</dbReference>
<proteinExistence type="predicted"/>
<keyword evidence="1" id="KW-0812">Transmembrane</keyword>
<keyword evidence="1" id="KW-0472">Membrane</keyword>
<reference evidence="5" key="1">
    <citation type="journal article" date="2017" name="Sci. Rep.">
        <title>Determination of the Genome and Primary Transcriptome of Syngas Fermenting Eubacterium limosum ATCC 8486.</title>
        <authorList>
            <person name="Song Y."/>
            <person name="Shin J."/>
            <person name="Jeong Y."/>
            <person name="Jin S."/>
            <person name="Lee J.K."/>
            <person name="Kim D.R."/>
            <person name="Kim S.C."/>
            <person name="Cho S."/>
            <person name="Cho B.K."/>
        </authorList>
    </citation>
    <scope>NUCLEOTIDE SEQUENCE [LARGE SCALE GENOMIC DNA]</scope>
    <source>
        <strain evidence="5">ATCC 8486</strain>
    </source>
</reference>
<evidence type="ECO:0000313" key="5">
    <source>
        <dbReference type="Proteomes" id="UP000192391"/>
    </source>
</evidence>
<feature type="domain" description="Transglycosylase SLT" evidence="2">
    <location>
        <begin position="255"/>
        <end position="343"/>
    </location>
</feature>
<dbReference type="InterPro" id="IPR011055">
    <property type="entry name" value="Dup_hybrid_motif"/>
</dbReference>
<evidence type="ECO:0000313" key="4">
    <source>
        <dbReference type="EMBL" id="ARD67044.1"/>
    </source>
</evidence>
<dbReference type="AlphaFoldDB" id="A0AAC9QWK9"/>
<dbReference type="CDD" id="cd12797">
    <property type="entry name" value="M23_peptidase"/>
    <property type="match status" value="1"/>
</dbReference>
<dbReference type="InterPro" id="IPR050570">
    <property type="entry name" value="Cell_wall_metabolism_enzyme"/>
</dbReference>